<protein>
    <submittedName>
        <fullName evidence="2">Uncharacterized protein</fullName>
    </submittedName>
</protein>
<dbReference type="InterPro" id="IPR001501">
    <property type="entry name" value="Ni-dep_hyd_lsu"/>
</dbReference>
<evidence type="ECO:0000256" key="1">
    <source>
        <dbReference type="PIRSR" id="PIRSR601501-1"/>
    </source>
</evidence>
<dbReference type="SUPFAM" id="SSF56762">
    <property type="entry name" value="HydB/Nqo4-like"/>
    <property type="match status" value="1"/>
</dbReference>
<evidence type="ECO:0000313" key="2">
    <source>
        <dbReference type="EMBL" id="MBB2178774.1"/>
    </source>
</evidence>
<dbReference type="Pfam" id="PF00374">
    <property type="entry name" value="NiFeSe_Hases"/>
    <property type="match status" value="1"/>
</dbReference>
<accession>A0A7W4JCW7</accession>
<proteinExistence type="predicted"/>
<organism evidence="2 3">
    <name type="scientific">Gluconacetobacter tumulicola</name>
    <dbReference type="NCBI Taxonomy" id="1017177"/>
    <lineage>
        <taxon>Bacteria</taxon>
        <taxon>Pseudomonadati</taxon>
        <taxon>Pseudomonadota</taxon>
        <taxon>Alphaproteobacteria</taxon>
        <taxon>Acetobacterales</taxon>
        <taxon>Acetobacteraceae</taxon>
        <taxon>Gluconacetobacter</taxon>
    </lineage>
</organism>
<dbReference type="Proteomes" id="UP000525623">
    <property type="component" value="Unassembled WGS sequence"/>
</dbReference>
<keyword evidence="1" id="KW-0460">Magnesium</keyword>
<feature type="binding site" evidence="1">
    <location>
        <position position="320"/>
    </location>
    <ligand>
        <name>Ni(2+)</name>
        <dbReference type="ChEBI" id="CHEBI:49786"/>
    </ligand>
</feature>
<dbReference type="AlphaFoldDB" id="A0A7W4JCW7"/>
<reference evidence="2 3" key="1">
    <citation type="submission" date="2020-04" db="EMBL/GenBank/DDBJ databases">
        <title>Description of novel Gluconacetobacter.</title>
        <authorList>
            <person name="Sombolestani A."/>
        </authorList>
    </citation>
    <scope>NUCLEOTIDE SEQUENCE [LARGE SCALE GENOMIC DNA]</scope>
    <source>
        <strain evidence="2 3">LMG 27725</strain>
    </source>
</reference>
<dbReference type="Gene3D" id="1.10.645.10">
    <property type="entry name" value="Cytochrome-c3 Hydrogenase, chain B"/>
    <property type="match status" value="1"/>
</dbReference>
<dbReference type="InterPro" id="IPR029014">
    <property type="entry name" value="NiFe-Hase_large"/>
</dbReference>
<keyword evidence="1" id="KW-0533">Nickel</keyword>
<keyword evidence="1" id="KW-0479">Metal-binding</keyword>
<sequence length="328" mass="33731">MIGHLTLSGGAGGRPWRIALQAPVAAGRLCVGLTPAEAMARVSGLFSLCGAAHGMAAAGAMGLRAGGGAAEAAMRGEILRDHAIALLLDWPGRLGLPPARALLSRLIARQEGDAAALHRELTGTDAEIGALDLVGLCDWLDLGRDAAAPVLPRVLARLRDVAPAGWGRADLMALAAADIGAALDGRIDAARDAGILADHLDRPVLRALVARDGVSLFARMLARVLDLLACLGAPGADLFARSRRLAASCAPGVGIARAARGILAHRAVVRDGRVVEYTVLSPTVWHAAPGGLMERIAAALPVDLRRPVLTCMMLSAVNPCIPVTVAED</sequence>
<comment type="caution">
    <text evidence="2">The sequence shown here is derived from an EMBL/GenBank/DDBJ whole genome shotgun (WGS) entry which is preliminary data.</text>
</comment>
<dbReference type="EMBL" id="JABEQL010000006">
    <property type="protein sequence ID" value="MBB2178774.1"/>
    <property type="molecule type" value="Genomic_DNA"/>
</dbReference>
<keyword evidence="3" id="KW-1185">Reference proteome</keyword>
<gene>
    <name evidence="2" type="ORF">HLH29_06215</name>
</gene>
<comment type="cofactor">
    <cofactor evidence="1">
        <name>Ni(2+)</name>
        <dbReference type="ChEBI" id="CHEBI:49786"/>
    </cofactor>
</comment>
<dbReference type="GO" id="GO:0016151">
    <property type="term" value="F:nickel cation binding"/>
    <property type="evidence" value="ECO:0007669"/>
    <property type="project" value="InterPro"/>
</dbReference>
<dbReference type="RefSeq" id="WP_182965087.1">
    <property type="nucleotide sequence ID" value="NZ_BAABGC010000066.1"/>
</dbReference>
<evidence type="ECO:0000313" key="3">
    <source>
        <dbReference type="Proteomes" id="UP000525623"/>
    </source>
</evidence>
<feature type="binding site" evidence="1">
    <location>
        <position position="279"/>
    </location>
    <ligand>
        <name>Mg(2+)</name>
        <dbReference type="ChEBI" id="CHEBI:18420"/>
    </ligand>
</feature>
<name>A0A7W4JCW7_9PROT</name>